<evidence type="ECO:0000259" key="3">
    <source>
        <dbReference type="PROSITE" id="PS50157"/>
    </source>
</evidence>
<dbReference type="Pfam" id="PF00096">
    <property type="entry name" value="zf-C2H2"/>
    <property type="match status" value="1"/>
</dbReference>
<evidence type="ECO:0000313" key="4">
    <source>
        <dbReference type="EMBL" id="KAK3923796.1"/>
    </source>
</evidence>
<dbReference type="PROSITE" id="PS50157">
    <property type="entry name" value="ZINC_FINGER_C2H2_2"/>
    <property type="match status" value="1"/>
</dbReference>
<keyword evidence="5" id="KW-1185">Reference proteome</keyword>
<organism evidence="4 5">
    <name type="scientific">Frankliniella fusca</name>
    <dbReference type="NCBI Taxonomy" id="407009"/>
    <lineage>
        <taxon>Eukaryota</taxon>
        <taxon>Metazoa</taxon>
        <taxon>Ecdysozoa</taxon>
        <taxon>Arthropoda</taxon>
        <taxon>Hexapoda</taxon>
        <taxon>Insecta</taxon>
        <taxon>Pterygota</taxon>
        <taxon>Neoptera</taxon>
        <taxon>Paraneoptera</taxon>
        <taxon>Thysanoptera</taxon>
        <taxon>Terebrantia</taxon>
        <taxon>Thripoidea</taxon>
        <taxon>Thripidae</taxon>
        <taxon>Frankliniella</taxon>
    </lineage>
</organism>
<sequence length="235" mass="25671">MNEKRERERVGEASELETRLCVCAVRAAPAAGMPVLQLLVDDHRLPAPAAAAAPAARKPVLQLLVGDRRLPAPPAAAAPALRTYASRGKTQQQQPQPQQVPQQVPQKQPQQVPQQVPQKQPQQKQPQQVPQQQQPRPSRSREERIERAVARRMPREADPLGAAGSHVCEECGKQYGHPMSLIQHRKTHQGSTTCPVCHKVMNRTHDLKIHLALKHGAAGANIAGAKRGADKDPIG</sequence>
<dbReference type="SMART" id="SM00355">
    <property type="entry name" value="ZnF_C2H2"/>
    <property type="match status" value="2"/>
</dbReference>
<reference evidence="4" key="2">
    <citation type="journal article" date="2023" name="BMC Genomics">
        <title>Pest status, molecular evolution, and epigenetic factors derived from the genome assembly of Frankliniella fusca, a thysanopteran phytovirus vector.</title>
        <authorList>
            <person name="Catto M.A."/>
            <person name="Labadie P.E."/>
            <person name="Jacobson A.L."/>
            <person name="Kennedy G.G."/>
            <person name="Srinivasan R."/>
            <person name="Hunt B.G."/>
        </authorList>
    </citation>
    <scope>NUCLEOTIDE SEQUENCE</scope>
    <source>
        <strain evidence="4">PL_HMW_Pooled</strain>
    </source>
</reference>
<evidence type="ECO:0000313" key="5">
    <source>
        <dbReference type="Proteomes" id="UP001219518"/>
    </source>
</evidence>
<keyword evidence="1" id="KW-0479">Metal-binding</keyword>
<gene>
    <name evidence="4" type="ORF">KUF71_002205</name>
</gene>
<feature type="region of interest" description="Disordered" evidence="2">
    <location>
        <begin position="84"/>
        <end position="162"/>
    </location>
</feature>
<dbReference type="AlphaFoldDB" id="A0AAE1LKQ2"/>
<accession>A0AAE1LKQ2</accession>
<proteinExistence type="predicted"/>
<feature type="compositionally biased region" description="Basic and acidic residues" evidence="2">
    <location>
        <begin position="139"/>
        <end position="158"/>
    </location>
</feature>
<dbReference type="SUPFAM" id="SSF81995">
    <property type="entry name" value="beta-sandwich domain of Sec23/24"/>
    <property type="match status" value="1"/>
</dbReference>
<comment type="caution">
    <text evidence="4">The sequence shown here is derived from an EMBL/GenBank/DDBJ whole genome shotgun (WGS) entry which is preliminary data.</text>
</comment>
<name>A0AAE1LKQ2_9NEOP</name>
<protein>
    <submittedName>
        <fullName evidence="4">Protein glass</fullName>
    </submittedName>
</protein>
<dbReference type="InterPro" id="IPR013087">
    <property type="entry name" value="Znf_C2H2_type"/>
</dbReference>
<evidence type="ECO:0000256" key="2">
    <source>
        <dbReference type="SAM" id="MobiDB-lite"/>
    </source>
</evidence>
<dbReference type="SUPFAM" id="SSF57667">
    <property type="entry name" value="beta-beta-alpha zinc fingers"/>
    <property type="match status" value="1"/>
</dbReference>
<keyword evidence="1" id="KW-0862">Zinc</keyword>
<dbReference type="Gene3D" id="3.30.160.60">
    <property type="entry name" value="Classic Zinc Finger"/>
    <property type="match status" value="1"/>
</dbReference>
<keyword evidence="1" id="KW-0863">Zinc-finger</keyword>
<evidence type="ECO:0000256" key="1">
    <source>
        <dbReference type="PROSITE-ProRule" id="PRU00042"/>
    </source>
</evidence>
<dbReference type="EMBL" id="JAHWGI010001149">
    <property type="protein sequence ID" value="KAK3923796.1"/>
    <property type="molecule type" value="Genomic_DNA"/>
</dbReference>
<dbReference type="GO" id="GO:0008270">
    <property type="term" value="F:zinc ion binding"/>
    <property type="evidence" value="ECO:0007669"/>
    <property type="project" value="UniProtKB-KW"/>
</dbReference>
<dbReference type="Proteomes" id="UP001219518">
    <property type="component" value="Unassembled WGS sequence"/>
</dbReference>
<dbReference type="PROSITE" id="PS00028">
    <property type="entry name" value="ZINC_FINGER_C2H2_1"/>
    <property type="match status" value="2"/>
</dbReference>
<dbReference type="InterPro" id="IPR036236">
    <property type="entry name" value="Znf_C2H2_sf"/>
</dbReference>
<feature type="domain" description="C2H2-type" evidence="3">
    <location>
        <begin position="166"/>
        <end position="193"/>
    </location>
</feature>
<reference evidence="4" key="1">
    <citation type="submission" date="2021-07" db="EMBL/GenBank/DDBJ databases">
        <authorList>
            <person name="Catto M.A."/>
            <person name="Jacobson A."/>
            <person name="Kennedy G."/>
            <person name="Labadie P."/>
            <person name="Hunt B.G."/>
            <person name="Srinivasan R."/>
        </authorList>
    </citation>
    <scope>NUCLEOTIDE SEQUENCE</scope>
    <source>
        <strain evidence="4">PL_HMW_Pooled</strain>
        <tissue evidence="4">Head</tissue>
    </source>
</reference>
<feature type="compositionally biased region" description="Low complexity" evidence="2">
    <location>
        <begin position="91"/>
        <end position="137"/>
    </location>
</feature>